<feature type="transmembrane region" description="Helical" evidence="2">
    <location>
        <begin position="96"/>
        <end position="119"/>
    </location>
</feature>
<accession>A0ABR4H8S3</accession>
<keyword evidence="2" id="KW-0472">Membrane</keyword>
<feature type="transmembrane region" description="Helical" evidence="2">
    <location>
        <begin position="140"/>
        <end position="159"/>
    </location>
</feature>
<proteinExistence type="predicted"/>
<evidence type="ECO:0000313" key="5">
    <source>
        <dbReference type="Proteomes" id="UP001610334"/>
    </source>
</evidence>
<dbReference type="EMBL" id="JBFXLT010000054">
    <property type="protein sequence ID" value="KAL2811802.1"/>
    <property type="molecule type" value="Genomic_DNA"/>
</dbReference>
<organism evidence="4 5">
    <name type="scientific">Aspergillus granulosus</name>
    <dbReference type="NCBI Taxonomy" id="176169"/>
    <lineage>
        <taxon>Eukaryota</taxon>
        <taxon>Fungi</taxon>
        <taxon>Dikarya</taxon>
        <taxon>Ascomycota</taxon>
        <taxon>Pezizomycotina</taxon>
        <taxon>Eurotiomycetes</taxon>
        <taxon>Eurotiomycetidae</taxon>
        <taxon>Eurotiales</taxon>
        <taxon>Aspergillaceae</taxon>
        <taxon>Aspergillus</taxon>
        <taxon>Aspergillus subgen. Nidulantes</taxon>
    </lineage>
</organism>
<keyword evidence="3" id="KW-0732">Signal</keyword>
<evidence type="ECO:0000313" key="4">
    <source>
        <dbReference type="EMBL" id="KAL2811802.1"/>
    </source>
</evidence>
<reference evidence="4 5" key="1">
    <citation type="submission" date="2024-07" db="EMBL/GenBank/DDBJ databases">
        <title>Section-level genome sequencing and comparative genomics of Aspergillus sections Usti and Cavernicolus.</title>
        <authorList>
            <consortium name="Lawrence Berkeley National Laboratory"/>
            <person name="Nybo J.L."/>
            <person name="Vesth T.C."/>
            <person name="Theobald S."/>
            <person name="Frisvad J.C."/>
            <person name="Larsen T.O."/>
            <person name="Kjaerboelling I."/>
            <person name="Rothschild-Mancinelli K."/>
            <person name="Lyhne E.K."/>
            <person name="Kogle M.E."/>
            <person name="Barry K."/>
            <person name="Clum A."/>
            <person name="Na H."/>
            <person name="Ledsgaard L."/>
            <person name="Lin J."/>
            <person name="Lipzen A."/>
            <person name="Kuo A."/>
            <person name="Riley R."/>
            <person name="Mondo S."/>
            <person name="Labutti K."/>
            <person name="Haridas S."/>
            <person name="Pangalinan J."/>
            <person name="Salamov A.A."/>
            <person name="Simmons B.A."/>
            <person name="Magnuson J.K."/>
            <person name="Chen J."/>
            <person name="Drula E."/>
            <person name="Henrissat B."/>
            <person name="Wiebenga A."/>
            <person name="Lubbers R.J."/>
            <person name="Gomes A.C."/>
            <person name="Makela M.R."/>
            <person name="Stajich J."/>
            <person name="Grigoriev I.V."/>
            <person name="Mortensen U.H."/>
            <person name="De Vries R.P."/>
            <person name="Baker S.E."/>
            <person name="Andersen M.R."/>
        </authorList>
    </citation>
    <scope>NUCLEOTIDE SEQUENCE [LARGE SCALE GENOMIC DNA]</scope>
    <source>
        <strain evidence="4 5">CBS 588.65</strain>
    </source>
</reference>
<feature type="transmembrane region" description="Helical" evidence="2">
    <location>
        <begin position="202"/>
        <end position="221"/>
    </location>
</feature>
<keyword evidence="5" id="KW-1185">Reference proteome</keyword>
<feature type="signal peptide" evidence="3">
    <location>
        <begin position="1"/>
        <end position="21"/>
    </location>
</feature>
<feature type="transmembrane region" description="Helical" evidence="2">
    <location>
        <begin position="251"/>
        <end position="269"/>
    </location>
</feature>
<keyword evidence="2" id="KW-0812">Transmembrane</keyword>
<evidence type="ECO:0000256" key="3">
    <source>
        <dbReference type="SAM" id="SignalP"/>
    </source>
</evidence>
<feature type="transmembrane region" description="Helical" evidence="2">
    <location>
        <begin position="290"/>
        <end position="312"/>
    </location>
</feature>
<protein>
    <submittedName>
        <fullName evidence="4">Uncharacterized protein</fullName>
    </submittedName>
</protein>
<name>A0ABR4H8S3_9EURO</name>
<dbReference type="Proteomes" id="UP001610334">
    <property type="component" value="Unassembled WGS sequence"/>
</dbReference>
<evidence type="ECO:0000256" key="1">
    <source>
        <dbReference type="SAM" id="MobiDB-lite"/>
    </source>
</evidence>
<feature type="compositionally biased region" description="Polar residues" evidence="1">
    <location>
        <begin position="402"/>
        <end position="413"/>
    </location>
</feature>
<evidence type="ECO:0000256" key="2">
    <source>
        <dbReference type="SAM" id="Phobius"/>
    </source>
</evidence>
<keyword evidence="2" id="KW-1133">Transmembrane helix</keyword>
<feature type="transmembrane region" description="Helical" evidence="2">
    <location>
        <begin position="171"/>
        <end position="190"/>
    </location>
</feature>
<feature type="region of interest" description="Disordered" evidence="1">
    <location>
        <begin position="384"/>
        <end position="413"/>
    </location>
</feature>
<feature type="transmembrane region" description="Helical" evidence="2">
    <location>
        <begin position="332"/>
        <end position="353"/>
    </location>
</feature>
<comment type="caution">
    <text evidence="4">The sequence shown here is derived from an EMBL/GenBank/DDBJ whole genome shotgun (WGS) entry which is preliminary data.</text>
</comment>
<feature type="chain" id="PRO_5046145961" evidence="3">
    <location>
        <begin position="22"/>
        <end position="413"/>
    </location>
</feature>
<gene>
    <name evidence="4" type="ORF">BJX63DRAFT_398320</name>
</gene>
<sequence>MLLILHYLLAYALLQVQHVAALPQGLAPSEASGSETSATPSATALAEGNRTCDFDKIDDFFNYANRNGLNITVEVQHCQNLCLLTYGTGNPDLSGIGMMVAYTLQTTFTILLGPVYRVLYLTFGPVSSFVRDLKDIQMNFFSSNGFFIGSSALATLANLSQNPPTFEIAEMQAMAFLQVNSILVTFFCMVVAQPMSRWAARVFLYFVVFVLVIVALGLSHLNGESKRDWRLASDGCAHSSTDYDVINPIPYPSWTVAIFAVVGTVAFWLQSLREKFQADKLHKHAFRVLMVFWVLLIGLLVAGMIVGLEMMWRQRRHLKSLARDQFEDDQWGFGQIAALTIWAPIVVEFIYILNDVAQAKSRRWGRGNQRLSVMLSPKVLQEEQLVPSQASESQTEMKEQGGSRSTVEVSRAP</sequence>